<feature type="compositionally biased region" description="Acidic residues" evidence="1">
    <location>
        <begin position="1"/>
        <end position="23"/>
    </location>
</feature>
<sequence length="238" mass="27425">MPVVDNLDESDDGAASSTEEEYEEKERLLQEICSLARDFGYKIKSRKAQPSAGQRVSVVVTRDTAGATLVPASLLTFDLLERIPQGTDIAATPGLSDETTTTANNQRQEATRNAEDRPDTEGAAQVVPRRRRAQATTARADFEFIEKRWRHKRALKEKEHALEVERLAVEKLRIKRKQERSEKMHELKRDRTERELQLREREMEIRERQLQAQLDKVSQREQLSRFNKATQDVDTAKL</sequence>
<dbReference type="Proteomes" id="UP000821866">
    <property type="component" value="Unassembled WGS sequence"/>
</dbReference>
<comment type="caution">
    <text evidence="2">The sequence shown here is derived from an EMBL/GenBank/DDBJ whole genome shotgun (WGS) entry which is preliminary data.</text>
</comment>
<feature type="compositionally biased region" description="Basic and acidic residues" evidence="1">
    <location>
        <begin position="109"/>
        <end position="120"/>
    </location>
</feature>
<feature type="compositionally biased region" description="Polar residues" evidence="1">
    <location>
        <begin position="97"/>
        <end position="108"/>
    </location>
</feature>
<evidence type="ECO:0000313" key="3">
    <source>
        <dbReference type="Proteomes" id="UP000821866"/>
    </source>
</evidence>
<dbReference type="AlphaFoldDB" id="A0A9J6D1Z5"/>
<evidence type="ECO:0000313" key="2">
    <source>
        <dbReference type="EMBL" id="KAH7985685.1"/>
    </source>
</evidence>
<proteinExistence type="predicted"/>
<feature type="region of interest" description="Disordered" evidence="1">
    <location>
        <begin position="89"/>
        <end position="134"/>
    </location>
</feature>
<evidence type="ECO:0000256" key="1">
    <source>
        <dbReference type="SAM" id="MobiDB-lite"/>
    </source>
</evidence>
<gene>
    <name evidence="2" type="ORF">HPB51_026780</name>
</gene>
<feature type="region of interest" description="Disordered" evidence="1">
    <location>
        <begin position="1"/>
        <end position="25"/>
    </location>
</feature>
<protein>
    <submittedName>
        <fullName evidence="2">Uncharacterized protein</fullName>
    </submittedName>
</protein>
<accession>A0A9J6D1Z5</accession>
<dbReference type="EMBL" id="JABSTU010001610">
    <property type="protein sequence ID" value="KAH7985685.1"/>
    <property type="molecule type" value="Genomic_DNA"/>
</dbReference>
<name>A0A9J6D1Z5_RHIMP</name>
<keyword evidence="3" id="KW-1185">Reference proteome</keyword>
<reference evidence="2" key="1">
    <citation type="journal article" date="2020" name="Cell">
        <title>Large-Scale Comparative Analyses of Tick Genomes Elucidate Their Genetic Diversity and Vector Capacities.</title>
        <authorList>
            <consortium name="Tick Genome and Microbiome Consortium (TIGMIC)"/>
            <person name="Jia N."/>
            <person name="Wang J."/>
            <person name="Shi W."/>
            <person name="Du L."/>
            <person name="Sun Y."/>
            <person name="Zhan W."/>
            <person name="Jiang J.F."/>
            <person name="Wang Q."/>
            <person name="Zhang B."/>
            <person name="Ji P."/>
            <person name="Bell-Sakyi L."/>
            <person name="Cui X.M."/>
            <person name="Yuan T.T."/>
            <person name="Jiang B.G."/>
            <person name="Yang W.F."/>
            <person name="Lam T.T."/>
            <person name="Chang Q.C."/>
            <person name="Ding S.J."/>
            <person name="Wang X.J."/>
            <person name="Zhu J.G."/>
            <person name="Ruan X.D."/>
            <person name="Zhao L."/>
            <person name="Wei J.T."/>
            <person name="Ye R.Z."/>
            <person name="Que T.C."/>
            <person name="Du C.H."/>
            <person name="Zhou Y.H."/>
            <person name="Cheng J.X."/>
            <person name="Dai P.F."/>
            <person name="Guo W.B."/>
            <person name="Han X.H."/>
            <person name="Huang E.J."/>
            <person name="Li L.F."/>
            <person name="Wei W."/>
            <person name="Gao Y.C."/>
            <person name="Liu J.Z."/>
            <person name="Shao H.Z."/>
            <person name="Wang X."/>
            <person name="Wang C.C."/>
            <person name="Yang T.C."/>
            <person name="Huo Q.B."/>
            <person name="Li W."/>
            <person name="Chen H.Y."/>
            <person name="Chen S.E."/>
            <person name="Zhou L.G."/>
            <person name="Ni X.B."/>
            <person name="Tian J.H."/>
            <person name="Sheng Y."/>
            <person name="Liu T."/>
            <person name="Pan Y.S."/>
            <person name="Xia L.Y."/>
            <person name="Li J."/>
            <person name="Zhao F."/>
            <person name="Cao W.C."/>
        </authorList>
    </citation>
    <scope>NUCLEOTIDE SEQUENCE</scope>
    <source>
        <strain evidence="2">Rmic-2018</strain>
    </source>
</reference>
<organism evidence="2 3">
    <name type="scientific">Rhipicephalus microplus</name>
    <name type="common">Cattle tick</name>
    <name type="synonym">Boophilus microplus</name>
    <dbReference type="NCBI Taxonomy" id="6941"/>
    <lineage>
        <taxon>Eukaryota</taxon>
        <taxon>Metazoa</taxon>
        <taxon>Ecdysozoa</taxon>
        <taxon>Arthropoda</taxon>
        <taxon>Chelicerata</taxon>
        <taxon>Arachnida</taxon>
        <taxon>Acari</taxon>
        <taxon>Parasitiformes</taxon>
        <taxon>Ixodida</taxon>
        <taxon>Ixodoidea</taxon>
        <taxon>Ixodidae</taxon>
        <taxon>Rhipicephalinae</taxon>
        <taxon>Rhipicephalus</taxon>
        <taxon>Boophilus</taxon>
    </lineage>
</organism>
<dbReference type="VEuPathDB" id="VectorBase:LOC119168146"/>
<reference evidence="2" key="2">
    <citation type="submission" date="2021-09" db="EMBL/GenBank/DDBJ databases">
        <authorList>
            <person name="Jia N."/>
            <person name="Wang J."/>
            <person name="Shi W."/>
            <person name="Du L."/>
            <person name="Sun Y."/>
            <person name="Zhan W."/>
            <person name="Jiang J."/>
            <person name="Wang Q."/>
            <person name="Zhang B."/>
            <person name="Ji P."/>
            <person name="Sakyi L.B."/>
            <person name="Cui X."/>
            <person name="Yuan T."/>
            <person name="Jiang B."/>
            <person name="Yang W."/>
            <person name="Lam T.T.-Y."/>
            <person name="Chang Q."/>
            <person name="Ding S."/>
            <person name="Wang X."/>
            <person name="Zhu J."/>
            <person name="Ruan X."/>
            <person name="Zhao L."/>
            <person name="Wei J."/>
            <person name="Que T."/>
            <person name="Du C."/>
            <person name="Cheng J."/>
            <person name="Dai P."/>
            <person name="Han X."/>
            <person name="Huang E."/>
            <person name="Gao Y."/>
            <person name="Liu J."/>
            <person name="Shao H."/>
            <person name="Ye R."/>
            <person name="Li L."/>
            <person name="Wei W."/>
            <person name="Wang X."/>
            <person name="Wang C."/>
            <person name="Huo Q."/>
            <person name="Li W."/>
            <person name="Guo W."/>
            <person name="Chen H."/>
            <person name="Chen S."/>
            <person name="Zhou L."/>
            <person name="Zhou L."/>
            <person name="Ni X."/>
            <person name="Tian J."/>
            <person name="Zhou Y."/>
            <person name="Sheng Y."/>
            <person name="Liu T."/>
            <person name="Pan Y."/>
            <person name="Xia L."/>
            <person name="Li J."/>
            <person name="Zhao F."/>
            <person name="Cao W."/>
        </authorList>
    </citation>
    <scope>NUCLEOTIDE SEQUENCE</scope>
    <source>
        <strain evidence="2">Rmic-2018</strain>
        <tissue evidence="2">Larvae</tissue>
    </source>
</reference>
<feature type="compositionally biased region" description="Polar residues" evidence="1">
    <location>
        <begin position="224"/>
        <end position="238"/>
    </location>
</feature>
<feature type="region of interest" description="Disordered" evidence="1">
    <location>
        <begin position="214"/>
        <end position="238"/>
    </location>
</feature>